<dbReference type="InterPro" id="IPR006046">
    <property type="entry name" value="Alpha_amylase"/>
</dbReference>
<comment type="cofactor">
    <cofactor evidence="2">
        <name>Ca(2+)</name>
        <dbReference type="ChEBI" id="CHEBI:29108"/>
    </cofactor>
</comment>
<evidence type="ECO:0000256" key="9">
    <source>
        <dbReference type="RuleBase" id="RU361134"/>
    </source>
</evidence>
<evidence type="ECO:0000259" key="11">
    <source>
        <dbReference type="SMART" id="SM00642"/>
    </source>
</evidence>
<reference evidence="13 14" key="1">
    <citation type="journal article" date="2021" name="bioRxiv">
        <title>Chromosome-scale and haplotype-resolved genome assembly of a tetraploid potato cultivar.</title>
        <authorList>
            <person name="Sun H."/>
            <person name="Jiao W.-B."/>
            <person name="Krause K."/>
            <person name="Campoy J.A."/>
            <person name="Goel M."/>
            <person name="Folz-Donahue K."/>
            <person name="Kukat C."/>
            <person name="Huettel B."/>
            <person name="Schneeberger K."/>
        </authorList>
    </citation>
    <scope>NUCLEOTIDE SEQUENCE [LARGE SCALE GENOMIC DNA]</scope>
    <source>
        <strain evidence="13">SolTubOtavaFocal</strain>
        <tissue evidence="13">Leaves</tissue>
    </source>
</reference>
<dbReference type="EC" id="3.2.1.1" evidence="4 9"/>
<dbReference type="SMART" id="SM00810">
    <property type="entry name" value="Alpha-amyl_C2"/>
    <property type="match status" value="1"/>
</dbReference>
<keyword evidence="7 9" id="KW-0326">Glycosidase</keyword>
<dbReference type="EMBL" id="JAIVGD010000015">
    <property type="protein sequence ID" value="KAH0759144.1"/>
    <property type="molecule type" value="Genomic_DNA"/>
</dbReference>
<feature type="region of interest" description="Disordered" evidence="10">
    <location>
        <begin position="524"/>
        <end position="544"/>
    </location>
</feature>
<evidence type="ECO:0000256" key="7">
    <source>
        <dbReference type="ARBA" id="ARBA00023295"/>
    </source>
</evidence>
<dbReference type="SUPFAM" id="SSF51445">
    <property type="entry name" value="(Trans)glycosidases"/>
    <property type="match status" value="2"/>
</dbReference>
<feature type="domain" description="Alpha-amylase C-terminal beta-sheet" evidence="12">
    <location>
        <begin position="345"/>
        <end position="407"/>
    </location>
</feature>
<comment type="caution">
    <text evidence="13">The sequence shown here is derived from an EMBL/GenBank/DDBJ whole genome shotgun (WGS) entry which is preliminary data.</text>
</comment>
<dbReference type="Gene3D" id="3.20.20.80">
    <property type="entry name" value="Glycosidases"/>
    <property type="match status" value="2"/>
</dbReference>
<feature type="compositionally biased region" description="Polar residues" evidence="10">
    <location>
        <begin position="524"/>
        <end position="533"/>
    </location>
</feature>
<sequence length="559" mass="62252">MFASSTVLFQGFNWESSNKQGGWYNSLINLVPDLAKAGVTHVWLPPSSHSVAPQGYMPGRLYDLDASKFGNQQQLKTLIKALHDHGIKSVADIVINHRTADNKDSRGIYSIFEGGTSDDRLDWGPSFICKNDTQYSDGTGNPDTGLDFEPAPDIDHLNTRVQKELSDWMNWLKSEIGFDGWRFDFVRGYAPFITKIYMRNTSPDFAVGEFWNSLAYGQDGKPEYNQDNHRNELVGWVKNAGWAVTAFDFTTKGILQAAVQGELWRLKDPNGKPPGMIGVLPRKAVTFIDNHDTGSTQNMWPFPSDKVMQGYAYILTHPGIPSVFYDHFFDWGFKDGISALISIRKRNRICATSNVQIMASDSDLYIAMIHHKIIVKIGPKLDLGNLIPPNYEVATSGQDYAGFNWESSNKQGGWCNSLINLVPDLATAGITHVWLPSPSNSVSPQGYMPQRLYKLDSSKFGNGKQLKDLIKALNEQGIKAVADIVINHRCADKKDSRGIYCIFEGGTSDDRLDWGPNMICKGDTQYSDGTGNDDTGEDFGGAPDIDHLNERVIRLDELA</sequence>
<dbReference type="CDD" id="cd11314">
    <property type="entry name" value="AmyAc_arch_bac_plant_AmyA"/>
    <property type="match status" value="1"/>
</dbReference>
<accession>A0ABQ7V6K1</accession>
<dbReference type="PANTHER" id="PTHR43447">
    <property type="entry name" value="ALPHA-AMYLASE"/>
    <property type="match status" value="1"/>
</dbReference>
<protein>
    <recommendedName>
        <fullName evidence="4 9">Alpha-amylase</fullName>
        <ecNumber evidence="4 9">3.2.1.1</ecNumber>
    </recommendedName>
</protein>
<dbReference type="Pfam" id="PF07821">
    <property type="entry name" value="Alpha-amyl_C2"/>
    <property type="match status" value="1"/>
</dbReference>
<dbReference type="Proteomes" id="UP000826656">
    <property type="component" value="Unassembled WGS sequence"/>
</dbReference>
<keyword evidence="14" id="KW-1185">Reference proteome</keyword>
<comment type="catalytic activity">
    <reaction evidence="1 9">
        <text>Endohydrolysis of (1-&gt;4)-alpha-D-glucosidic linkages in polysaccharides containing three or more (1-&gt;4)-alpha-linked D-glucose units.</text>
        <dbReference type="EC" id="3.2.1.1"/>
    </reaction>
</comment>
<evidence type="ECO:0000256" key="5">
    <source>
        <dbReference type="ARBA" id="ARBA00022801"/>
    </source>
</evidence>
<dbReference type="Gene3D" id="2.60.40.1180">
    <property type="entry name" value="Golgi alpha-mannosidase II"/>
    <property type="match status" value="1"/>
</dbReference>
<dbReference type="Pfam" id="PF00128">
    <property type="entry name" value="Alpha-amylase"/>
    <property type="match status" value="2"/>
</dbReference>
<proteinExistence type="inferred from homology"/>
<dbReference type="PRINTS" id="PR00110">
    <property type="entry name" value="ALPHAAMYLASE"/>
</dbReference>
<evidence type="ECO:0000256" key="6">
    <source>
        <dbReference type="ARBA" id="ARBA00023277"/>
    </source>
</evidence>
<dbReference type="InterPro" id="IPR012850">
    <property type="entry name" value="A-amylase_bs_C"/>
</dbReference>
<feature type="domain" description="Glycosyl hydrolase family 13 catalytic" evidence="11">
    <location>
        <begin position="6"/>
        <end position="344"/>
    </location>
</feature>
<organism evidence="13 14">
    <name type="scientific">Solanum tuberosum</name>
    <name type="common">Potato</name>
    <dbReference type="NCBI Taxonomy" id="4113"/>
    <lineage>
        <taxon>Eukaryota</taxon>
        <taxon>Viridiplantae</taxon>
        <taxon>Streptophyta</taxon>
        <taxon>Embryophyta</taxon>
        <taxon>Tracheophyta</taxon>
        <taxon>Spermatophyta</taxon>
        <taxon>Magnoliopsida</taxon>
        <taxon>eudicotyledons</taxon>
        <taxon>Gunneridae</taxon>
        <taxon>Pentapetalae</taxon>
        <taxon>asterids</taxon>
        <taxon>lamiids</taxon>
        <taxon>Solanales</taxon>
        <taxon>Solanaceae</taxon>
        <taxon>Solanoideae</taxon>
        <taxon>Solaneae</taxon>
        <taxon>Solanum</taxon>
    </lineage>
</organism>
<dbReference type="InterPro" id="IPR006047">
    <property type="entry name" value="GH13_cat_dom"/>
</dbReference>
<evidence type="ECO:0000259" key="12">
    <source>
        <dbReference type="SMART" id="SM00810"/>
    </source>
</evidence>
<keyword evidence="6 9" id="KW-0119">Carbohydrate metabolism</keyword>
<evidence type="ECO:0000256" key="1">
    <source>
        <dbReference type="ARBA" id="ARBA00000548"/>
    </source>
</evidence>
<evidence type="ECO:0000313" key="13">
    <source>
        <dbReference type="EMBL" id="KAH0759144.1"/>
    </source>
</evidence>
<keyword evidence="5 9" id="KW-0378">Hydrolase</keyword>
<evidence type="ECO:0000256" key="8">
    <source>
        <dbReference type="RuleBase" id="RU003615"/>
    </source>
</evidence>
<evidence type="ECO:0000256" key="2">
    <source>
        <dbReference type="ARBA" id="ARBA00001913"/>
    </source>
</evidence>
<evidence type="ECO:0000256" key="4">
    <source>
        <dbReference type="ARBA" id="ARBA00012595"/>
    </source>
</evidence>
<evidence type="ECO:0000256" key="3">
    <source>
        <dbReference type="ARBA" id="ARBA00008061"/>
    </source>
</evidence>
<evidence type="ECO:0000313" key="14">
    <source>
        <dbReference type="Proteomes" id="UP000826656"/>
    </source>
</evidence>
<dbReference type="InterPro" id="IPR013780">
    <property type="entry name" value="Glyco_hydro_b"/>
</dbReference>
<dbReference type="SUPFAM" id="SSF51011">
    <property type="entry name" value="Glycosyl hydrolase domain"/>
    <property type="match status" value="1"/>
</dbReference>
<gene>
    <name evidence="13" type="ORF">KY290_022637</name>
</gene>
<name>A0ABQ7V6K1_SOLTU</name>
<dbReference type="SMART" id="SM00642">
    <property type="entry name" value="Aamy"/>
    <property type="match status" value="1"/>
</dbReference>
<dbReference type="InterPro" id="IPR017853">
    <property type="entry name" value="GH"/>
</dbReference>
<comment type="similarity">
    <text evidence="3 8">Belongs to the glycosyl hydrolase 13 family.</text>
</comment>
<evidence type="ECO:0000256" key="10">
    <source>
        <dbReference type="SAM" id="MobiDB-lite"/>
    </source>
</evidence>